<comment type="subunit">
    <text evidence="4">Binds to the 5'UTR of the OLI1 mRNA.</text>
</comment>
<keyword evidence="6" id="KW-0809">Transit peptide</keyword>
<dbReference type="AlphaFoldDB" id="A0A8H7ZK49"/>
<evidence type="ECO:0000256" key="7">
    <source>
        <dbReference type="ARBA" id="ARBA00023128"/>
    </source>
</evidence>
<dbReference type="OrthoDB" id="4077974at2759"/>
<comment type="subcellular location">
    <subcellularLocation>
        <location evidence="2">Mitochondrion</location>
    </subcellularLocation>
</comment>
<dbReference type="InterPro" id="IPR024319">
    <property type="entry name" value="ATPase_expression_mit"/>
</dbReference>
<comment type="similarity">
    <text evidence="3">Belongs to the AEP2 family.</text>
</comment>
<comment type="caution">
    <text evidence="8">The sequence shown here is derived from an EMBL/GenBank/DDBJ whole genome shotgun (WGS) entry which is preliminary data.</text>
</comment>
<dbReference type="EMBL" id="JAEOAQ010000001">
    <property type="protein sequence ID" value="KAG5422349.1"/>
    <property type="molecule type" value="Genomic_DNA"/>
</dbReference>
<dbReference type="GeneID" id="93650073"/>
<keyword evidence="9" id="KW-1185">Reference proteome</keyword>
<dbReference type="Pfam" id="PF12921">
    <property type="entry name" value="ATP13"/>
    <property type="match status" value="1"/>
</dbReference>
<reference evidence="8 9" key="1">
    <citation type="submission" date="2020-12" db="EMBL/GenBank/DDBJ databases">
        <title>Effect of drift, selection, and recombination on the evolution of hybrid genomes in Candida yeast pathogens.</title>
        <authorList>
            <person name="Mixao V."/>
            <person name="Ksiezopolska E."/>
            <person name="Saus E."/>
            <person name="Boekhout T."/>
            <person name="Gacser A."/>
            <person name="Gabaldon T."/>
        </authorList>
    </citation>
    <scope>NUCLEOTIDE SEQUENCE [LARGE SCALE GENOMIC DNA]</scope>
    <source>
        <strain evidence="8 9">BP57</strain>
    </source>
</reference>
<proteinExistence type="inferred from homology"/>
<sequence length="627" mass="73092">MTFVLRYGPKQREIFQKLSRKYSSYSIVANETVTRVLDNSESHASTASALNETTQVRLPSRSLTESYELSSVFASNVNESRDLQIKKELIMLSEQKSYKRLATVLETWSSRDLDGMVKTLGRELIASYLNLIIEENRKRHVDKFSLSPIQKSNKLLKIIQKLTDSSDFIVEEEFTKEIRNVYRNLLYRNQVEHFYHKNKLQDIYSGNYLTGYKLIPSDFENLMELELGNYKLDLASRWFHTFRKQYGDQWRQRMTPKLWTLAFKIDGMGDNRWWTIKGTELSSYYKNPLRSRFKPGMNMDLMDVQYELEDLDLEFHAAVIQSLAYAGRVKDVKSYVSKIWGVDENGNLNTSSRISRESHLYPSTDFLSALFVSLAYNGEFVSSVKYINGFQLAYNEIDSDSGNTKVFWEQLFKWANISTMFEESRALKYFLTKSNYSRGSNVDLKDAQNDASFDYVGYLQFIESLRSERVKTFDQLWAIVQNGEEHLPFSSVVYKTYLDVLNEGPEEQKLFDYLTCLSKEYSMYNIKAGSFTKRSGMGFFPTNDISSSIRVLYTEAMKSLIELKSTTTFLGQIEPVIEKWSIDADMERELSIWVEGMMPTYKKDLEAKREEFMNNLAEEDDSLLDIL</sequence>
<dbReference type="RefSeq" id="XP_067551465.1">
    <property type="nucleotide sequence ID" value="XM_067690190.1"/>
</dbReference>
<dbReference type="GO" id="GO:0005739">
    <property type="term" value="C:mitochondrion"/>
    <property type="evidence" value="ECO:0007669"/>
    <property type="project" value="UniProtKB-SubCell"/>
</dbReference>
<evidence type="ECO:0000256" key="3">
    <source>
        <dbReference type="ARBA" id="ARBA00009790"/>
    </source>
</evidence>
<dbReference type="Proteomes" id="UP000669133">
    <property type="component" value="Unassembled WGS sequence"/>
</dbReference>
<keyword evidence="7" id="KW-0496">Mitochondrion</keyword>
<name>A0A8H7ZK49_9ASCO</name>
<organism evidence="8 9">
    <name type="scientific">Candida metapsilosis</name>
    <dbReference type="NCBI Taxonomy" id="273372"/>
    <lineage>
        <taxon>Eukaryota</taxon>
        <taxon>Fungi</taxon>
        <taxon>Dikarya</taxon>
        <taxon>Ascomycota</taxon>
        <taxon>Saccharomycotina</taxon>
        <taxon>Pichiomycetes</taxon>
        <taxon>Debaryomycetaceae</taxon>
        <taxon>Candida/Lodderomyces clade</taxon>
        <taxon>Candida</taxon>
    </lineage>
</organism>
<evidence type="ECO:0000313" key="9">
    <source>
        <dbReference type="Proteomes" id="UP000669133"/>
    </source>
</evidence>
<evidence type="ECO:0000256" key="6">
    <source>
        <dbReference type="ARBA" id="ARBA00022946"/>
    </source>
</evidence>
<evidence type="ECO:0000256" key="5">
    <source>
        <dbReference type="ARBA" id="ARBA00019258"/>
    </source>
</evidence>
<evidence type="ECO:0000256" key="1">
    <source>
        <dbReference type="ARBA" id="ARBA00002412"/>
    </source>
</evidence>
<evidence type="ECO:0000256" key="2">
    <source>
        <dbReference type="ARBA" id="ARBA00004173"/>
    </source>
</evidence>
<evidence type="ECO:0000256" key="4">
    <source>
        <dbReference type="ARBA" id="ARBA00011657"/>
    </source>
</evidence>
<accession>A0A8H7ZK49</accession>
<evidence type="ECO:0000313" key="8">
    <source>
        <dbReference type="EMBL" id="KAG5422349.1"/>
    </source>
</evidence>
<protein>
    <recommendedName>
        <fullName evidence="5">ATPase expression protein 2, mitochondrial</fullName>
    </recommendedName>
</protein>
<gene>
    <name evidence="8" type="ORF">I9W82_001444</name>
</gene>
<comment type="function">
    <text evidence="1">Required for translation of the mitochondrial OLI1 transcript coding for the mitochondrial ATP synthase subunit 9.</text>
</comment>